<dbReference type="Proteomes" id="UP000440694">
    <property type="component" value="Unassembled WGS sequence"/>
</dbReference>
<dbReference type="EMBL" id="WMBQ01000001">
    <property type="protein sequence ID" value="MTD92886.1"/>
    <property type="molecule type" value="Genomic_DNA"/>
</dbReference>
<organism evidence="2 3">
    <name type="scientific">Hyphomicrobium album</name>
    <dbReference type="NCBI Taxonomy" id="2665159"/>
    <lineage>
        <taxon>Bacteria</taxon>
        <taxon>Pseudomonadati</taxon>
        <taxon>Pseudomonadota</taxon>
        <taxon>Alphaproteobacteria</taxon>
        <taxon>Hyphomicrobiales</taxon>
        <taxon>Hyphomicrobiaceae</taxon>
        <taxon>Hyphomicrobium</taxon>
    </lineage>
</organism>
<dbReference type="AlphaFoldDB" id="A0A6I3KFD6"/>
<evidence type="ECO:0000313" key="2">
    <source>
        <dbReference type="EMBL" id="MTD92886.1"/>
    </source>
</evidence>
<accession>A0A6I3KFD6</accession>
<sequence>MNQDRDDAAAAREAATAAGTNPQEEVGDEAATHQQPNPSGEVAPAEVKPAAGEEGDDLAKAIDTAASDEQLAWAGETYGEAIAGVMKDAGVNAHAANEYFQKNGTLPDATFEKLAAKGYPKSVVQAYIKGVADENAKVAEVALAEQEANKKTYAFDVAGGQELYDQMTAWAASAYTKDEVADFDKAITSNDPATMRLAAQSLKSRFEAANGKLPARNLGKATGQQTVAGGKDADTGGDTFATAADMQAAMRDVRYGRDADYTRDVELKVVRSNRFGHVRRA</sequence>
<feature type="compositionally biased region" description="Basic and acidic residues" evidence="1">
    <location>
        <begin position="1"/>
        <end position="10"/>
    </location>
</feature>
<dbReference type="InterPro" id="IPR008768">
    <property type="entry name" value="Gp9-like"/>
</dbReference>
<dbReference type="Pfam" id="PF05396">
    <property type="entry name" value="Phage_T7_Capsid"/>
    <property type="match status" value="1"/>
</dbReference>
<evidence type="ECO:0008006" key="4">
    <source>
        <dbReference type="Google" id="ProtNLM"/>
    </source>
</evidence>
<dbReference type="RefSeq" id="WP_154737476.1">
    <property type="nucleotide sequence ID" value="NZ_WMBQ01000001.1"/>
</dbReference>
<protein>
    <recommendedName>
        <fullName evidence="4">Capsid assembly protein</fullName>
    </recommendedName>
</protein>
<name>A0A6I3KFD6_9HYPH</name>
<proteinExistence type="predicted"/>
<feature type="region of interest" description="Disordered" evidence="1">
    <location>
        <begin position="1"/>
        <end position="57"/>
    </location>
</feature>
<evidence type="ECO:0000313" key="3">
    <source>
        <dbReference type="Proteomes" id="UP000440694"/>
    </source>
</evidence>
<keyword evidence="3" id="KW-1185">Reference proteome</keyword>
<reference evidence="2 3" key="1">
    <citation type="submission" date="2019-11" db="EMBL/GenBank/DDBJ databases">
        <title>Identification of a novel strain.</title>
        <authorList>
            <person name="Xu Q."/>
            <person name="Wang G."/>
        </authorList>
    </citation>
    <scope>NUCLEOTIDE SEQUENCE [LARGE SCALE GENOMIC DNA]</scope>
    <source>
        <strain evidence="3">xq</strain>
    </source>
</reference>
<evidence type="ECO:0000256" key="1">
    <source>
        <dbReference type="SAM" id="MobiDB-lite"/>
    </source>
</evidence>
<gene>
    <name evidence="2" type="ORF">GIW81_00900</name>
</gene>
<comment type="caution">
    <text evidence="2">The sequence shown here is derived from an EMBL/GenBank/DDBJ whole genome shotgun (WGS) entry which is preliminary data.</text>
</comment>